<dbReference type="HOGENOM" id="CLU_905746_0_0_6"/>
<proteinExistence type="predicted"/>
<dbReference type="KEGG" id="palk:PSAKL28_52520"/>
<dbReference type="Pfam" id="PF07507">
    <property type="entry name" value="WavE"/>
    <property type="match status" value="1"/>
</dbReference>
<dbReference type="eggNOG" id="ENOG5032T52">
    <property type="taxonomic scope" value="Bacteria"/>
</dbReference>
<organism evidence="1 2">
    <name type="scientific">Pseudomonas alkylphenolica</name>
    <dbReference type="NCBI Taxonomy" id="237609"/>
    <lineage>
        <taxon>Bacteria</taxon>
        <taxon>Pseudomonadati</taxon>
        <taxon>Pseudomonadota</taxon>
        <taxon>Gammaproteobacteria</taxon>
        <taxon>Pseudomonadales</taxon>
        <taxon>Pseudomonadaceae</taxon>
        <taxon>Pseudomonas</taxon>
    </lineage>
</organism>
<evidence type="ECO:0000313" key="1">
    <source>
        <dbReference type="EMBL" id="AIL64392.1"/>
    </source>
</evidence>
<name>A0A077FFZ7_9PSED</name>
<evidence type="ECO:0000313" key="2">
    <source>
        <dbReference type="Proteomes" id="UP000028931"/>
    </source>
</evidence>
<sequence length="340" mass="38717">MTNAFSSRDISVIIQGPIFDGQSNIAQRAIDSVLRFLPDAQVILCSHDDQLEINAEEILIVRAEPSYHIVDINGNKNNVNKLIASMTSGLELATREYCIKLRTDHVLVDGSLLCCIAAMASNAETAELFHRKIGVSNLFLRDPLKVPYLFHLTDTLQYGRTEDLRKLWSIGQLPEKFLYLQNGPRTNPIGTFQGFTSFRLLPEQAIFLRFVQKNGLALDLEHISHTSFELFNAWEDLLLNNFEVHDWQSLGVAPPARFLSRPYASESVIAELDVGKRRARRLPRHRALRYAHLLLNKYVLCWFNCRWLVSVASLLLFSFSPKIAIASRNLYRRFTGAGRT</sequence>
<dbReference type="Proteomes" id="UP000028931">
    <property type="component" value="Chromosome"/>
</dbReference>
<dbReference type="OrthoDB" id="6716726at2"/>
<dbReference type="EMBL" id="CP009048">
    <property type="protein sequence ID" value="AIL64392.1"/>
    <property type="molecule type" value="Genomic_DNA"/>
</dbReference>
<reference evidence="1 2" key="1">
    <citation type="submission" date="2014-07" db="EMBL/GenBank/DDBJ databases">
        <authorList>
            <person name="Lee K."/>
            <person name="Lim J.Y."/>
            <person name="Hwang I."/>
        </authorList>
    </citation>
    <scope>NUCLEOTIDE SEQUENCE [LARGE SCALE GENOMIC DNA]</scope>
    <source>
        <strain evidence="1 2">KL28</strain>
    </source>
</reference>
<dbReference type="InterPro" id="IPR011122">
    <property type="entry name" value="WavE"/>
</dbReference>
<gene>
    <name evidence="1" type="ORF">PSAKL28_52520</name>
</gene>
<protein>
    <submittedName>
        <fullName evidence="1">WavE lipopolysaccharide synthesis superfamily protein</fullName>
    </submittedName>
</protein>
<dbReference type="RefSeq" id="WP_038616095.1">
    <property type="nucleotide sequence ID" value="NZ_CP009048.1"/>
</dbReference>
<accession>A0A077FFZ7</accession>
<dbReference type="AlphaFoldDB" id="A0A077FFZ7"/>